<protein>
    <recommendedName>
        <fullName evidence="3">Carboxypeptidase regulatory-like domain-containing protein</fullName>
    </recommendedName>
</protein>
<dbReference type="EMBL" id="RZNX01000004">
    <property type="protein sequence ID" value="RUT30642.1"/>
    <property type="molecule type" value="Genomic_DNA"/>
</dbReference>
<dbReference type="Gene3D" id="1.25.40.10">
    <property type="entry name" value="Tetratricopeptide repeat domain"/>
    <property type="match status" value="1"/>
</dbReference>
<dbReference type="InterPro" id="IPR011990">
    <property type="entry name" value="TPR-like_helical_dom_sf"/>
</dbReference>
<dbReference type="SUPFAM" id="SSF49452">
    <property type="entry name" value="Starch-binding domain-like"/>
    <property type="match status" value="1"/>
</dbReference>
<dbReference type="InterPro" id="IPR013784">
    <property type="entry name" value="Carb-bd-like_fold"/>
</dbReference>
<dbReference type="AlphaFoldDB" id="A0A3S1B6Z6"/>
<keyword evidence="2" id="KW-1185">Reference proteome</keyword>
<reference evidence="1 2" key="1">
    <citation type="submission" date="2018-12" db="EMBL/GenBank/DDBJ databases">
        <authorList>
            <person name="Sun L."/>
            <person name="Chen Z."/>
        </authorList>
    </citation>
    <scope>NUCLEOTIDE SEQUENCE [LARGE SCALE GENOMIC DNA]</scope>
    <source>
        <strain evidence="1 2">3-5-3</strain>
    </source>
</reference>
<evidence type="ECO:0000313" key="2">
    <source>
        <dbReference type="Proteomes" id="UP000272464"/>
    </source>
</evidence>
<dbReference type="SUPFAM" id="SSF48452">
    <property type="entry name" value="TPR-like"/>
    <property type="match status" value="1"/>
</dbReference>
<dbReference type="InterPro" id="IPR013783">
    <property type="entry name" value="Ig-like_fold"/>
</dbReference>
<name>A0A3S1B6Z6_9BACL</name>
<proteinExistence type="predicted"/>
<organism evidence="1 2">
    <name type="scientific">Paenibacillus zeisoli</name>
    <dbReference type="NCBI Taxonomy" id="2496267"/>
    <lineage>
        <taxon>Bacteria</taxon>
        <taxon>Bacillati</taxon>
        <taxon>Bacillota</taxon>
        <taxon>Bacilli</taxon>
        <taxon>Bacillales</taxon>
        <taxon>Paenibacillaceae</taxon>
        <taxon>Paenibacillus</taxon>
    </lineage>
</organism>
<evidence type="ECO:0008006" key="3">
    <source>
        <dbReference type="Google" id="ProtNLM"/>
    </source>
</evidence>
<dbReference type="Gene3D" id="2.60.40.10">
    <property type="entry name" value="Immunoglobulins"/>
    <property type="match status" value="1"/>
</dbReference>
<dbReference type="OrthoDB" id="1947780at2"/>
<sequence length="752" mass="84063">MKIRLKIKHLAGLVVVAALIFILFREYVIPRMELTAAEEGFEQGKVTGKEKLLKLISTAEGSKKWELISKYVIPGTPGLDEQSYDVVVGPDSTEGGGVDRSEPVKFDDSEKLPLLLDYVRNGPADKSEYGTAASGLARTFYVKGNPAEAVAILKQAEERIPQIYGFTRLNLAIQRAWLLNFAGEEEQAQEIITGLMKTEDKIGSLDLTARLVTMRAQFLAREGKLQEAVDIVGHTIRDNKSESGSTGNQADQVSRVWDPIGRLTALSQQLKAASRQTNLASTVKGRVTRSDGTPLAGVGVFLREKKDVTHSLLDAEPYLTVTNSKGEYEFPVVLAGIYQLYAGFSLNQIDGWTWPVMPGDWIDLNESKHLVKDITLRPLLDLISPVNKQVIKGDSIDFQWEPVQGAASYSLEMGLEETGLTGLSIRSGIQDTHIQIPVTDLYDKQTGITSHSNSENVMIPDPNSILGFSNPKATYSWSIEAYDAKGKLLTRSNGYRLNSNTLGALPLLQIKSRTLTDADRLLLGGKLDEALGAYKQSAKLNPSDVHSVRMLIKILDALSDDREERKKLAEEQLPYEKRLAELYPSADNWFRVMIYYYRHNDWEAFYTAYKEMEKYKAPGSDDTYDRSLYATVLLKQGRLAESVKAFEHVMQDDRSHRFVGNYLAAALLCGDSFASVQALARKYPEISFTGETYWEEMILQLEKEARGSADYRQQVSEKIRWVLSGEKKLETWLKSTHESGMKQFVQTLAHVG</sequence>
<accession>A0A3S1B6Z6</accession>
<gene>
    <name evidence="1" type="ORF">EJP77_12540</name>
</gene>
<comment type="caution">
    <text evidence="1">The sequence shown here is derived from an EMBL/GenBank/DDBJ whole genome shotgun (WGS) entry which is preliminary data.</text>
</comment>
<dbReference type="GO" id="GO:0030246">
    <property type="term" value="F:carbohydrate binding"/>
    <property type="evidence" value="ECO:0007669"/>
    <property type="project" value="InterPro"/>
</dbReference>
<dbReference type="RefSeq" id="WP_127199574.1">
    <property type="nucleotide sequence ID" value="NZ_RZNX01000004.1"/>
</dbReference>
<dbReference type="Proteomes" id="UP000272464">
    <property type="component" value="Unassembled WGS sequence"/>
</dbReference>
<evidence type="ECO:0000313" key="1">
    <source>
        <dbReference type="EMBL" id="RUT30642.1"/>
    </source>
</evidence>